<evidence type="ECO:0000313" key="1">
    <source>
        <dbReference type="EMBL" id="RJE19041.1"/>
    </source>
</evidence>
<dbReference type="EMBL" id="MVGC01000458">
    <property type="protein sequence ID" value="RJE19041.1"/>
    <property type="molecule type" value="Genomic_DNA"/>
</dbReference>
<name>A0A3A2ZPL8_9EURO</name>
<keyword evidence="2" id="KW-1185">Reference proteome</keyword>
<comment type="caution">
    <text evidence="1">The sequence shown here is derived from an EMBL/GenBank/DDBJ whole genome shotgun (WGS) entry which is preliminary data.</text>
</comment>
<dbReference type="Proteomes" id="UP000266188">
    <property type="component" value="Unassembled WGS sequence"/>
</dbReference>
<dbReference type="AlphaFoldDB" id="A0A3A2ZPL8"/>
<proteinExistence type="predicted"/>
<dbReference type="OrthoDB" id="4523345at2759"/>
<sequence>MCTEYYITKTVGGEPKNETIIEECPEKPTSGKITDCPKYKFVPSGSSRQKKNLPSWAKN</sequence>
<organism evidence="1 2">
    <name type="scientific">Aspergillus sclerotialis</name>
    <dbReference type="NCBI Taxonomy" id="2070753"/>
    <lineage>
        <taxon>Eukaryota</taxon>
        <taxon>Fungi</taxon>
        <taxon>Dikarya</taxon>
        <taxon>Ascomycota</taxon>
        <taxon>Pezizomycotina</taxon>
        <taxon>Eurotiomycetes</taxon>
        <taxon>Eurotiomycetidae</taxon>
        <taxon>Eurotiales</taxon>
        <taxon>Aspergillaceae</taxon>
        <taxon>Aspergillus</taxon>
        <taxon>Aspergillus subgen. Polypaecilum</taxon>
    </lineage>
</organism>
<evidence type="ECO:0000313" key="2">
    <source>
        <dbReference type="Proteomes" id="UP000266188"/>
    </source>
</evidence>
<protein>
    <submittedName>
        <fullName evidence="1">Uncharacterized protein</fullName>
    </submittedName>
</protein>
<reference evidence="2" key="1">
    <citation type="submission" date="2017-02" db="EMBL/GenBank/DDBJ databases">
        <authorList>
            <person name="Tafer H."/>
            <person name="Lopandic K."/>
        </authorList>
    </citation>
    <scope>NUCLEOTIDE SEQUENCE [LARGE SCALE GENOMIC DNA]</scope>
    <source>
        <strain evidence="2">CBS 366.77</strain>
    </source>
</reference>
<gene>
    <name evidence="1" type="ORF">PHISCL_08624</name>
</gene>
<accession>A0A3A2ZPL8</accession>